<dbReference type="InterPro" id="IPR036249">
    <property type="entry name" value="Thioredoxin-like_sf"/>
</dbReference>
<gene>
    <name evidence="3" type="ORF">GCM10011506_32910</name>
</gene>
<dbReference type="Proteomes" id="UP000636010">
    <property type="component" value="Unassembled WGS sequence"/>
</dbReference>
<comment type="similarity">
    <text evidence="1 2">Belongs to the ArsC family.</text>
</comment>
<reference evidence="4" key="1">
    <citation type="journal article" date="2019" name="Int. J. Syst. Evol. Microbiol.">
        <title>The Global Catalogue of Microorganisms (GCM) 10K type strain sequencing project: providing services to taxonomists for standard genome sequencing and annotation.</title>
        <authorList>
            <consortium name="The Broad Institute Genomics Platform"/>
            <consortium name="The Broad Institute Genome Sequencing Center for Infectious Disease"/>
            <person name="Wu L."/>
            <person name="Ma J."/>
        </authorList>
    </citation>
    <scope>NUCLEOTIDE SEQUENCE [LARGE SCALE GENOMIC DNA]</scope>
    <source>
        <strain evidence="4">CGMCC 1.10832</strain>
    </source>
</reference>
<evidence type="ECO:0000256" key="2">
    <source>
        <dbReference type="PROSITE-ProRule" id="PRU01282"/>
    </source>
</evidence>
<sequence>MSQLDLNDFEKIDIKNSPLSEPQLLELYVITESYEELFNKRSIKYRTLGLNQQNLSENDYKEHLLKEYTFLKRPVFLVNGELFIGNSKKTVERLKDRFGHS</sequence>
<dbReference type="SUPFAM" id="SSF52833">
    <property type="entry name" value="Thioredoxin-like"/>
    <property type="match status" value="1"/>
</dbReference>
<dbReference type="Pfam" id="PF03960">
    <property type="entry name" value="ArsC"/>
    <property type="match status" value="1"/>
</dbReference>
<comment type="caution">
    <text evidence="3">The sequence shown here is derived from an EMBL/GenBank/DDBJ whole genome shotgun (WGS) entry which is preliminary data.</text>
</comment>
<evidence type="ECO:0000313" key="3">
    <source>
        <dbReference type="EMBL" id="GGC44758.1"/>
    </source>
</evidence>
<evidence type="ECO:0000313" key="4">
    <source>
        <dbReference type="Proteomes" id="UP000636010"/>
    </source>
</evidence>
<dbReference type="EMBL" id="BMEC01000011">
    <property type="protein sequence ID" value="GGC44758.1"/>
    <property type="molecule type" value="Genomic_DNA"/>
</dbReference>
<dbReference type="InterPro" id="IPR006660">
    <property type="entry name" value="Arsenate_reductase-like"/>
</dbReference>
<name>A0ABQ1MUA2_9BACT</name>
<dbReference type="PROSITE" id="PS51353">
    <property type="entry name" value="ARSC"/>
    <property type="match status" value="1"/>
</dbReference>
<dbReference type="PANTHER" id="PTHR30041:SF8">
    <property type="entry name" value="PROTEIN YFFB"/>
    <property type="match status" value="1"/>
</dbReference>
<dbReference type="Gene3D" id="3.40.30.10">
    <property type="entry name" value="Glutaredoxin"/>
    <property type="match status" value="1"/>
</dbReference>
<proteinExistence type="inferred from homology"/>
<keyword evidence="4" id="KW-1185">Reference proteome</keyword>
<dbReference type="PANTHER" id="PTHR30041">
    <property type="entry name" value="ARSENATE REDUCTASE"/>
    <property type="match status" value="1"/>
</dbReference>
<accession>A0ABQ1MUA2</accession>
<protein>
    <recommendedName>
        <fullName evidence="5">Arsenate reductase</fullName>
    </recommendedName>
</protein>
<evidence type="ECO:0000256" key="1">
    <source>
        <dbReference type="ARBA" id="ARBA00007198"/>
    </source>
</evidence>
<organism evidence="3 4">
    <name type="scientific">Marivirga lumbricoides</name>
    <dbReference type="NCBI Taxonomy" id="1046115"/>
    <lineage>
        <taxon>Bacteria</taxon>
        <taxon>Pseudomonadati</taxon>
        <taxon>Bacteroidota</taxon>
        <taxon>Cytophagia</taxon>
        <taxon>Cytophagales</taxon>
        <taxon>Marivirgaceae</taxon>
        <taxon>Marivirga</taxon>
    </lineage>
</organism>
<evidence type="ECO:0008006" key="5">
    <source>
        <dbReference type="Google" id="ProtNLM"/>
    </source>
</evidence>